<dbReference type="Gene3D" id="1.10.287.210">
    <property type="match status" value="1"/>
</dbReference>
<reference evidence="1 2" key="1">
    <citation type="submission" date="2014-04" db="EMBL/GenBank/DDBJ databases">
        <title>Genome evolution of avian class.</title>
        <authorList>
            <person name="Zhang G."/>
            <person name="Li C."/>
        </authorList>
    </citation>
    <scope>NUCLEOTIDE SEQUENCE [LARGE SCALE GENOMIC DNA]</scope>
    <source>
        <strain evidence="1">BGI_N321</strain>
    </source>
</reference>
<keyword evidence="2" id="KW-1185">Reference proteome</keyword>
<accession>A0A094L8E7</accession>
<gene>
    <name evidence="1" type="ORF">N321_08823</name>
</gene>
<evidence type="ECO:0000313" key="1">
    <source>
        <dbReference type="EMBL" id="KFZ65707.1"/>
    </source>
</evidence>
<evidence type="ECO:0000313" key="2">
    <source>
        <dbReference type="Proteomes" id="UP000053620"/>
    </source>
</evidence>
<protein>
    <submittedName>
        <fullName evidence="1">Uncharacterized protein</fullName>
    </submittedName>
</protein>
<dbReference type="SUPFAM" id="SSF58069">
    <property type="entry name" value="Virus ectodomain"/>
    <property type="match status" value="1"/>
</dbReference>
<dbReference type="AlphaFoldDB" id="A0A094L8E7"/>
<dbReference type="EMBL" id="KL361431">
    <property type="protein sequence ID" value="KFZ65707.1"/>
    <property type="molecule type" value="Genomic_DNA"/>
</dbReference>
<proteinExistence type="predicted"/>
<name>A0A094L8E7_ANTCR</name>
<feature type="non-terminal residue" evidence="1">
    <location>
        <position position="1"/>
    </location>
</feature>
<feature type="non-terminal residue" evidence="1">
    <location>
        <position position="52"/>
    </location>
</feature>
<organism evidence="1 2">
    <name type="scientific">Antrostomus carolinensis</name>
    <name type="common">Chuck-will's-widow</name>
    <name type="synonym">Caprimulgus carolinensis</name>
    <dbReference type="NCBI Taxonomy" id="279965"/>
    <lineage>
        <taxon>Eukaryota</taxon>
        <taxon>Metazoa</taxon>
        <taxon>Chordata</taxon>
        <taxon>Craniata</taxon>
        <taxon>Vertebrata</taxon>
        <taxon>Euteleostomi</taxon>
        <taxon>Archelosauria</taxon>
        <taxon>Archosauria</taxon>
        <taxon>Dinosauria</taxon>
        <taxon>Saurischia</taxon>
        <taxon>Theropoda</taxon>
        <taxon>Coelurosauria</taxon>
        <taxon>Aves</taxon>
        <taxon>Neognathae</taxon>
        <taxon>Neoaves</taxon>
        <taxon>Strisores</taxon>
        <taxon>Caprimulgiformes</taxon>
        <taxon>Caprimulgidae</taxon>
        <taxon>Antrostomus</taxon>
    </lineage>
</organism>
<sequence>AAIDFLLLAHGHRCEDFEGMCFMNLSSIHRKLKQLQDNMKKLTLNDWGLDEW</sequence>
<dbReference type="Proteomes" id="UP000053620">
    <property type="component" value="Unassembled WGS sequence"/>
</dbReference>